<dbReference type="InterPro" id="IPR052032">
    <property type="entry name" value="ATP-dep_AA_Ligase"/>
</dbReference>
<dbReference type="InParanoid" id="U2E8A4"/>
<feature type="domain" description="ATP-grasp" evidence="5">
    <location>
        <begin position="115"/>
        <end position="309"/>
    </location>
</feature>
<accession>U2E8A4</accession>
<evidence type="ECO:0000256" key="4">
    <source>
        <dbReference type="PROSITE-ProRule" id="PRU00409"/>
    </source>
</evidence>
<keyword evidence="2 4" id="KW-0547">Nucleotide-binding</keyword>
<dbReference type="eggNOG" id="COG0151">
    <property type="taxonomic scope" value="Bacteria"/>
</dbReference>
<dbReference type="GO" id="GO:0016874">
    <property type="term" value="F:ligase activity"/>
    <property type="evidence" value="ECO:0007669"/>
    <property type="project" value="UniProtKB-KW"/>
</dbReference>
<dbReference type="PROSITE" id="PS50975">
    <property type="entry name" value="ATP_GRASP"/>
    <property type="match status" value="1"/>
</dbReference>
<dbReference type="RefSeq" id="WP_008824660.1">
    <property type="nucleotide sequence ID" value="NZ_AFNU02000016.1"/>
</dbReference>
<dbReference type="EMBL" id="AFNU02000016">
    <property type="protein sequence ID" value="ERJ11121.1"/>
    <property type="molecule type" value="Genomic_DNA"/>
</dbReference>
<protein>
    <submittedName>
        <fullName evidence="6">DNA polymerase III subunit beta protein</fullName>
    </submittedName>
</protein>
<evidence type="ECO:0000259" key="5">
    <source>
        <dbReference type="PROSITE" id="PS50975"/>
    </source>
</evidence>
<name>U2E8A4_9MOLU</name>
<dbReference type="Proteomes" id="UP000005707">
    <property type="component" value="Unassembled WGS sequence"/>
</dbReference>
<evidence type="ECO:0000256" key="1">
    <source>
        <dbReference type="ARBA" id="ARBA00022598"/>
    </source>
</evidence>
<dbReference type="OrthoDB" id="9803907at2"/>
<dbReference type="Pfam" id="PF18603">
    <property type="entry name" value="LAL_C2"/>
    <property type="match status" value="1"/>
</dbReference>
<sequence length="410" mass="46755">MKTIIFIGTQKSGSSREAIKAADRLGYYTILLTDKEKQIRQREEYPDVHLMKLCNIDDYDELKSIIKKFEFKGLDIKTVISFVDSHCYMACRLADFFGLGRFTTDAVFKMENKVKSRNAMSDTPYAPMFKVLNTDQTYNKESLKDFLPGIIKSPSSTGSKDVYKIEDFNTFTSKFDHLKSKYPGESVIIEEYLEGPQSLIEVVVVDGDVNIIGVVEQEISHINDRFIITGYYLAVEMTKISYEEIKNVVTEITRAHGMENGACHIEMRYVNGTWKLIEINPRISGGGMNKLIEAGLGLNLVEETLKFALNEHYDLGPKIKRPVYLQYTTVQEEGTLERVTGKNRAKRSKGVLHVYVKPRKGNTIMLPRSMGHRYAYVLATGEHEVETIENAKSAIREIEFIVDKEDEKNS</sequence>
<dbReference type="GO" id="GO:0005524">
    <property type="term" value="F:ATP binding"/>
    <property type="evidence" value="ECO:0007669"/>
    <property type="project" value="UniProtKB-UniRule"/>
</dbReference>
<dbReference type="Pfam" id="PF13535">
    <property type="entry name" value="ATP-grasp_4"/>
    <property type="match status" value="1"/>
</dbReference>
<evidence type="ECO:0000313" key="7">
    <source>
        <dbReference type="Proteomes" id="UP000005707"/>
    </source>
</evidence>
<comment type="caution">
    <text evidence="6">The sequence shown here is derived from an EMBL/GenBank/DDBJ whole genome shotgun (WGS) entry which is preliminary data.</text>
</comment>
<evidence type="ECO:0000313" key="6">
    <source>
        <dbReference type="EMBL" id="ERJ11121.1"/>
    </source>
</evidence>
<dbReference type="GO" id="GO:0046872">
    <property type="term" value="F:metal ion binding"/>
    <property type="evidence" value="ECO:0007669"/>
    <property type="project" value="InterPro"/>
</dbReference>
<dbReference type="PANTHER" id="PTHR43585">
    <property type="entry name" value="FUMIPYRROLE BIOSYNTHESIS PROTEIN C"/>
    <property type="match status" value="1"/>
</dbReference>
<evidence type="ECO:0000256" key="3">
    <source>
        <dbReference type="ARBA" id="ARBA00022840"/>
    </source>
</evidence>
<reference evidence="6 7" key="2">
    <citation type="journal article" date="2013" name="PLoS ONE">
        <title>INDIGO - INtegrated Data Warehouse of MIcrobial GenOmes with Examples from the Red Sea Extremophiles.</title>
        <authorList>
            <person name="Alam I."/>
            <person name="Antunes A."/>
            <person name="Kamau A.A."/>
            <person name="Ba Alawi W."/>
            <person name="Kalkatawi M."/>
            <person name="Stingl U."/>
            <person name="Bajic V.B."/>
        </authorList>
    </citation>
    <scope>NUCLEOTIDE SEQUENCE [LARGE SCALE GENOMIC DNA]</scope>
    <source>
        <strain evidence="6 7">SSD-17B</strain>
    </source>
</reference>
<organism evidence="6 7">
    <name type="scientific">Haloplasma contractile SSD-17B</name>
    <dbReference type="NCBI Taxonomy" id="1033810"/>
    <lineage>
        <taxon>Bacteria</taxon>
        <taxon>Bacillati</taxon>
        <taxon>Mycoplasmatota</taxon>
        <taxon>Mollicutes</taxon>
        <taxon>Haloplasmatales</taxon>
        <taxon>Haloplasmataceae</taxon>
        <taxon>Haloplasma</taxon>
    </lineage>
</organism>
<dbReference type="PANTHER" id="PTHR43585:SF2">
    <property type="entry name" value="ATP-GRASP ENZYME FSQD"/>
    <property type="match status" value="1"/>
</dbReference>
<dbReference type="SUPFAM" id="SSF56059">
    <property type="entry name" value="Glutathione synthetase ATP-binding domain-like"/>
    <property type="match status" value="1"/>
</dbReference>
<gene>
    <name evidence="6" type="ORF">HLPCO_002860</name>
</gene>
<keyword evidence="7" id="KW-1185">Reference proteome</keyword>
<dbReference type="InterPro" id="IPR011761">
    <property type="entry name" value="ATP-grasp"/>
</dbReference>
<reference evidence="6 7" key="1">
    <citation type="journal article" date="2011" name="J. Bacteriol.">
        <title>Genome sequence of Haloplasma contractile, an unusual contractile bacterium from a deep-sea anoxic brine lake.</title>
        <authorList>
            <person name="Antunes A."/>
            <person name="Alam I."/>
            <person name="El Dorry H."/>
            <person name="Siam R."/>
            <person name="Robertson A."/>
            <person name="Bajic V.B."/>
            <person name="Stingl U."/>
        </authorList>
    </citation>
    <scope>NUCLEOTIDE SEQUENCE [LARGE SCALE GENOMIC DNA]</scope>
    <source>
        <strain evidence="6 7">SSD-17B</strain>
    </source>
</reference>
<dbReference type="AlphaFoldDB" id="U2E8A4"/>
<dbReference type="Gene3D" id="3.30.470.20">
    <property type="entry name" value="ATP-grasp fold, B domain"/>
    <property type="match status" value="1"/>
</dbReference>
<proteinExistence type="predicted"/>
<dbReference type="InterPro" id="IPR040570">
    <property type="entry name" value="LAL_C2"/>
</dbReference>
<keyword evidence="3 4" id="KW-0067">ATP-binding</keyword>
<evidence type="ECO:0000256" key="2">
    <source>
        <dbReference type="ARBA" id="ARBA00022741"/>
    </source>
</evidence>
<keyword evidence="1" id="KW-0436">Ligase</keyword>
<dbReference type="STRING" id="1033810.HLPCO_002860"/>